<feature type="transmembrane region" description="Helical" evidence="5">
    <location>
        <begin position="531"/>
        <end position="551"/>
    </location>
</feature>
<dbReference type="EMBL" id="JAPDRK010000016">
    <property type="protein sequence ID" value="KAJ9605238.1"/>
    <property type="molecule type" value="Genomic_DNA"/>
</dbReference>
<evidence type="ECO:0000256" key="5">
    <source>
        <dbReference type="SAM" id="Phobius"/>
    </source>
</evidence>
<keyword evidence="4 5" id="KW-0472">Membrane</keyword>
<dbReference type="PANTHER" id="PTHR23502">
    <property type="entry name" value="MAJOR FACILITATOR SUPERFAMILY"/>
    <property type="match status" value="1"/>
</dbReference>
<gene>
    <name evidence="8" type="ORF">H2200_009895</name>
</gene>
<evidence type="ECO:0000313" key="9">
    <source>
        <dbReference type="Proteomes" id="UP001172673"/>
    </source>
</evidence>
<feature type="domain" description="Major facilitator superfamily (MFS) profile" evidence="7">
    <location>
        <begin position="122"/>
        <end position="563"/>
    </location>
</feature>
<keyword evidence="9" id="KW-1185">Reference proteome</keyword>
<evidence type="ECO:0000256" key="3">
    <source>
        <dbReference type="ARBA" id="ARBA00022989"/>
    </source>
</evidence>
<dbReference type="CDD" id="cd17323">
    <property type="entry name" value="MFS_Tpo1_MDR_like"/>
    <property type="match status" value="1"/>
</dbReference>
<evidence type="ECO:0000313" key="8">
    <source>
        <dbReference type="EMBL" id="KAJ9605238.1"/>
    </source>
</evidence>
<dbReference type="InterPro" id="IPR036259">
    <property type="entry name" value="MFS_trans_sf"/>
</dbReference>
<dbReference type="Gene3D" id="1.20.1250.20">
    <property type="entry name" value="MFS general substrate transporter like domains"/>
    <property type="match status" value="1"/>
</dbReference>
<feature type="chain" id="PRO_5041360540" description="Major facilitator superfamily (MFS) profile domain-containing protein" evidence="6">
    <location>
        <begin position="17"/>
        <end position="563"/>
    </location>
</feature>
<dbReference type="GO" id="GO:1990961">
    <property type="term" value="P:xenobiotic detoxification by transmembrane export across the plasma membrane"/>
    <property type="evidence" value="ECO:0007669"/>
    <property type="project" value="TreeGrafter"/>
</dbReference>
<dbReference type="PROSITE" id="PS50850">
    <property type="entry name" value="MFS"/>
    <property type="match status" value="1"/>
</dbReference>
<keyword evidence="2 5" id="KW-0812">Transmembrane</keyword>
<proteinExistence type="predicted"/>
<accession>A0AA38X1S8</accession>
<dbReference type="GO" id="GO:0005886">
    <property type="term" value="C:plasma membrane"/>
    <property type="evidence" value="ECO:0007669"/>
    <property type="project" value="TreeGrafter"/>
</dbReference>
<evidence type="ECO:0000256" key="1">
    <source>
        <dbReference type="ARBA" id="ARBA00004141"/>
    </source>
</evidence>
<dbReference type="Proteomes" id="UP001172673">
    <property type="component" value="Unassembled WGS sequence"/>
</dbReference>
<dbReference type="AlphaFoldDB" id="A0AA38X1S8"/>
<protein>
    <recommendedName>
        <fullName evidence="7">Major facilitator superfamily (MFS) profile domain-containing protein</fullName>
    </recommendedName>
</protein>
<feature type="transmembrane region" description="Helical" evidence="5">
    <location>
        <begin position="191"/>
        <end position="208"/>
    </location>
</feature>
<feature type="transmembrane region" description="Helical" evidence="5">
    <location>
        <begin position="279"/>
        <end position="296"/>
    </location>
</feature>
<organism evidence="8 9">
    <name type="scientific">Cladophialophora chaetospira</name>
    <dbReference type="NCBI Taxonomy" id="386627"/>
    <lineage>
        <taxon>Eukaryota</taxon>
        <taxon>Fungi</taxon>
        <taxon>Dikarya</taxon>
        <taxon>Ascomycota</taxon>
        <taxon>Pezizomycotina</taxon>
        <taxon>Eurotiomycetes</taxon>
        <taxon>Chaetothyriomycetidae</taxon>
        <taxon>Chaetothyriales</taxon>
        <taxon>Herpotrichiellaceae</taxon>
        <taxon>Cladophialophora</taxon>
    </lineage>
</organism>
<feature type="transmembrane region" description="Helical" evidence="5">
    <location>
        <begin position="121"/>
        <end position="141"/>
    </location>
</feature>
<comment type="caution">
    <text evidence="8">The sequence shown here is derived from an EMBL/GenBank/DDBJ whole genome shotgun (WGS) entry which is preliminary data.</text>
</comment>
<evidence type="ECO:0000256" key="2">
    <source>
        <dbReference type="ARBA" id="ARBA00022692"/>
    </source>
</evidence>
<dbReference type="SUPFAM" id="SSF103473">
    <property type="entry name" value="MFS general substrate transporter"/>
    <property type="match status" value="1"/>
</dbReference>
<keyword evidence="6" id="KW-0732">Signal</keyword>
<feature type="transmembrane region" description="Helical" evidence="5">
    <location>
        <begin position="469"/>
        <end position="490"/>
    </location>
</feature>
<comment type="subcellular location">
    <subcellularLocation>
        <location evidence="1">Membrane</location>
        <topology evidence="1">Multi-pass membrane protein</topology>
    </subcellularLocation>
</comment>
<feature type="transmembrane region" description="Helical" evidence="5">
    <location>
        <begin position="439"/>
        <end position="457"/>
    </location>
</feature>
<feature type="transmembrane region" description="Helical" evidence="5">
    <location>
        <begin position="386"/>
        <end position="410"/>
    </location>
</feature>
<feature type="signal peptide" evidence="6">
    <location>
        <begin position="1"/>
        <end position="16"/>
    </location>
</feature>
<dbReference type="InterPro" id="IPR011701">
    <property type="entry name" value="MFS"/>
</dbReference>
<evidence type="ECO:0000259" key="7">
    <source>
        <dbReference type="PROSITE" id="PS50850"/>
    </source>
</evidence>
<dbReference type="PANTHER" id="PTHR23502:SF23">
    <property type="entry name" value="FLUCONAZOLE RESISTANCE PROTEIN 1"/>
    <property type="match status" value="1"/>
</dbReference>
<feature type="transmembrane region" description="Helical" evidence="5">
    <location>
        <begin position="248"/>
        <end position="272"/>
    </location>
</feature>
<dbReference type="InterPro" id="IPR020846">
    <property type="entry name" value="MFS_dom"/>
</dbReference>
<feature type="transmembrane region" description="Helical" evidence="5">
    <location>
        <begin position="352"/>
        <end position="374"/>
    </location>
</feature>
<evidence type="ECO:0000256" key="6">
    <source>
        <dbReference type="SAM" id="SignalP"/>
    </source>
</evidence>
<keyword evidence="3 5" id="KW-1133">Transmembrane helix</keyword>
<dbReference type="GO" id="GO:0015244">
    <property type="term" value="F:fluconazole transmembrane transporter activity"/>
    <property type="evidence" value="ECO:0007669"/>
    <property type="project" value="TreeGrafter"/>
</dbReference>
<evidence type="ECO:0000256" key="4">
    <source>
        <dbReference type="ARBA" id="ARBA00023136"/>
    </source>
</evidence>
<reference evidence="8" key="1">
    <citation type="submission" date="2022-10" db="EMBL/GenBank/DDBJ databases">
        <title>Culturing micro-colonial fungi from biological soil crusts in the Mojave desert and describing Neophaeococcomyces mojavensis, and introducing the new genera and species Taxawa tesnikishii.</title>
        <authorList>
            <person name="Kurbessoian T."/>
            <person name="Stajich J.E."/>
        </authorList>
    </citation>
    <scope>NUCLEOTIDE SEQUENCE</scope>
    <source>
        <strain evidence="8">TK_41</strain>
    </source>
</reference>
<dbReference type="Pfam" id="PF07690">
    <property type="entry name" value="MFS_1"/>
    <property type="match status" value="1"/>
</dbReference>
<sequence>MFQLFFILVCAVLKMGEPIRDTPAGQFLRFLGFRSWLYYPEEMPGYQPPALLEVSQPQEVTHAKDDLQKTVSKVSTITGASEMEMNRRLSEKGLTGAILVSWTGEDDKDNPRNWSSTRKSWVVVVISLYSFVVYCGASIITPTADMIMGRYNVSIVVASLGLSMYVVGYGIGPMFLSPISEVPRIGRNPPYLYSFIIFFAVSIAMAFVDNFPALIVLRFLQGLFGSPCLASGGASIEDVYDYYSAAYGYIWWMAAMYCGPALGPLLGGYAVYDNWRWPLYEIVIMAAVVLVMLPFLPETSPSTILLHRAQRIRKATGNKSYLAPCELNPVPFVPLLKESLDKPGKMTVQDPAVAYACIYGGIVYATYYSFFEAFPIVYLQGYGMSLGGLGLIFTSIIVGCIVGLSSYWWYLSYHFIPSAKAYEKEKGVPVAQEQWLKPGLVGVFGPPAGLFLFAWTARPDIHWIVPTTGIAIFSGTSFWVFQSLICYIPLTYPKYVASLFAANDFTRSMLAAGFVQFSRQMYLKLGIDRGVTLVAGLSMIGIFGHYGLYYFGGRLRARSKFTG</sequence>
<feature type="transmembrane region" description="Helical" evidence="5">
    <location>
        <begin position="153"/>
        <end position="171"/>
    </location>
</feature>
<name>A0AA38X1S8_9EURO</name>